<dbReference type="InterPro" id="IPR011074">
    <property type="entry name" value="CRAL/TRIO_N_dom"/>
</dbReference>
<feature type="compositionally biased region" description="Basic and acidic residues" evidence="10">
    <location>
        <begin position="27"/>
        <end position="52"/>
    </location>
</feature>
<keyword evidence="9" id="KW-0131">Cell cycle</keyword>
<feature type="region of interest" description="Disordered" evidence="10">
    <location>
        <begin position="26"/>
        <end position="52"/>
    </location>
</feature>
<feature type="region of interest" description="Disordered" evidence="10">
    <location>
        <begin position="250"/>
        <end position="298"/>
    </location>
</feature>
<dbReference type="SUPFAM" id="SSF46938">
    <property type="entry name" value="CRAL/TRIO N-terminal domain"/>
    <property type="match status" value="1"/>
</dbReference>
<evidence type="ECO:0000256" key="7">
    <source>
        <dbReference type="ARBA" id="ARBA00023121"/>
    </source>
</evidence>
<evidence type="ECO:0000256" key="5">
    <source>
        <dbReference type="ARBA" id="ARBA00022490"/>
    </source>
</evidence>
<dbReference type="Pfam" id="PF03765">
    <property type="entry name" value="CRAL_TRIO_N"/>
    <property type="match status" value="1"/>
</dbReference>
<evidence type="ECO:0000259" key="11">
    <source>
        <dbReference type="PROSITE" id="PS50191"/>
    </source>
</evidence>
<dbReference type="InterPro" id="IPR056794">
    <property type="entry name" value="PATL1-6_C_GOLD"/>
</dbReference>
<dbReference type="InterPro" id="IPR036273">
    <property type="entry name" value="CRAL/TRIO_N_dom_sf"/>
</dbReference>
<dbReference type="Pfam" id="PF25099">
    <property type="entry name" value="GOLD_PATL1_C"/>
    <property type="match status" value="1"/>
</dbReference>
<comment type="subcellular location">
    <subcellularLocation>
        <location evidence="2">Cytoplasm</location>
    </subcellularLocation>
    <subcellularLocation>
        <location evidence="1">Membrane</location>
    </subcellularLocation>
</comment>
<dbReference type="InterPro" id="IPR036598">
    <property type="entry name" value="GOLD_dom_sf"/>
</dbReference>
<feature type="domain" description="CRAL-TRIO" evidence="11">
    <location>
        <begin position="354"/>
        <end position="530"/>
    </location>
</feature>
<evidence type="ECO:0000256" key="1">
    <source>
        <dbReference type="ARBA" id="ARBA00004370"/>
    </source>
</evidence>
<name>A0ABM3II43_ZIZJJ</name>
<dbReference type="PROSITE" id="PS50866">
    <property type="entry name" value="GOLD"/>
    <property type="match status" value="1"/>
</dbReference>
<dbReference type="SUPFAM" id="SSF101576">
    <property type="entry name" value="Supernatant protein factor (SPF), C-terminal domain"/>
    <property type="match status" value="1"/>
</dbReference>
<evidence type="ECO:0000256" key="10">
    <source>
        <dbReference type="SAM" id="MobiDB-lite"/>
    </source>
</evidence>
<dbReference type="PANTHER" id="PTHR45932">
    <property type="entry name" value="PATELLIN-1"/>
    <property type="match status" value="1"/>
</dbReference>
<comment type="similarity">
    <text evidence="3">Belongs to the patellin family.</text>
</comment>
<dbReference type="PANTHER" id="PTHR45932:SF17">
    <property type="entry name" value="CELLULAR RETINALDEHYDE-BINDING_TRIPLE FUNCTION DOMAIN-CONTAINING PROTEIN"/>
    <property type="match status" value="1"/>
</dbReference>
<evidence type="ECO:0000256" key="9">
    <source>
        <dbReference type="ARBA" id="ARBA00023306"/>
    </source>
</evidence>
<keyword evidence="4" id="KW-0813">Transport</keyword>
<evidence type="ECO:0000256" key="3">
    <source>
        <dbReference type="ARBA" id="ARBA00007155"/>
    </source>
</evidence>
<dbReference type="Pfam" id="PF00650">
    <property type="entry name" value="CRAL_TRIO"/>
    <property type="match status" value="1"/>
</dbReference>
<evidence type="ECO:0000256" key="6">
    <source>
        <dbReference type="ARBA" id="ARBA00022618"/>
    </source>
</evidence>
<dbReference type="Gene3D" id="3.40.525.10">
    <property type="entry name" value="CRAL-TRIO lipid binding domain"/>
    <property type="match status" value="1"/>
</dbReference>
<dbReference type="CDD" id="cd00170">
    <property type="entry name" value="SEC14"/>
    <property type="match status" value="1"/>
</dbReference>
<dbReference type="Gene3D" id="2.60.120.680">
    <property type="entry name" value="GOLD domain"/>
    <property type="match status" value="1"/>
</dbReference>
<proteinExistence type="inferred from homology"/>
<feature type="compositionally biased region" description="Polar residues" evidence="10">
    <location>
        <begin position="130"/>
        <end position="145"/>
    </location>
</feature>
<dbReference type="PROSITE" id="PS50191">
    <property type="entry name" value="CRAL_TRIO"/>
    <property type="match status" value="1"/>
</dbReference>
<dbReference type="InterPro" id="IPR009038">
    <property type="entry name" value="GOLD_dom"/>
</dbReference>
<dbReference type="RefSeq" id="XP_048328834.2">
    <property type="nucleotide sequence ID" value="XM_048472877.2"/>
</dbReference>
<dbReference type="SMART" id="SM01100">
    <property type="entry name" value="CRAL_TRIO_N"/>
    <property type="match status" value="1"/>
</dbReference>
<reference evidence="14" key="1">
    <citation type="submission" date="2025-08" db="UniProtKB">
        <authorList>
            <consortium name="RefSeq"/>
        </authorList>
    </citation>
    <scope>IDENTIFICATION</scope>
    <source>
        <tissue evidence="14">Seedling</tissue>
    </source>
</reference>
<keyword evidence="7" id="KW-0446">Lipid-binding</keyword>
<keyword evidence="13" id="KW-1185">Reference proteome</keyword>
<feature type="region of interest" description="Disordered" evidence="10">
    <location>
        <begin position="64"/>
        <end position="237"/>
    </location>
</feature>
<dbReference type="Proteomes" id="UP001652623">
    <property type="component" value="Chromosome 4"/>
</dbReference>
<evidence type="ECO:0000259" key="12">
    <source>
        <dbReference type="PROSITE" id="PS50866"/>
    </source>
</evidence>
<dbReference type="InterPro" id="IPR001251">
    <property type="entry name" value="CRAL-TRIO_dom"/>
</dbReference>
<sequence>MVEEVQKSTQEAVVAQVEEVVVVADQQAEKDGNVNNAEKEKEKDPAVVETTKEEAMELVKPVEDSAAAAAAAAPAPAETDEIPKPPPETNEEEEKIPESTSFEEESNRVADLPDPQKKALDELKLLVQEALNNHEFTAPSSSSSPPKVHTKPEAVKEEEEEEDQKKEPAVEEEKPTEEAAPAPAPEDKPEKPAVAEPEPEPAEKEKEKTVAQPAAAEVIEEKDVAAADNNSADDDGAKTVEAIEETIVAVSSTSSQLPPQQSSSPTKQLPEAEEETKSAPAPETESKEAKDQPLAAQSPEEVSIWGIPLLADERSDVILLKFLRARDFKVKDAFAMIKNTVRWRKQFGIDELVEEELENDGLEKVVFMHGVDKEGHPVCYNVYGEFQNKGLYQKTFSDEGKRQRFLRWRIRFLEKSIRKLDFNPGGVCTIVQVNDLKNSPGPGKWELRQATKQALHLLQDNYPEFVAKQVFINVPWWYLAVNRMISPFLTQRTKSKFLFAGPSKSAETLLRYIAAEQIPVKYGGLSIDGEFGTSDAVTEVTVRPASKHTVEFPVTEKCILNWEVRVVGWEVNYGAEFVPSAEESYTVIIQKARKVASNAEPVVSNSFKVGESGKVVLTIRNPTSKKKKLLYRLKTKDSDDIPKQKC</sequence>
<dbReference type="InterPro" id="IPR044834">
    <property type="entry name" value="PATL"/>
</dbReference>
<accession>A0ABM3II43</accession>
<gene>
    <name evidence="14" type="primary">LOC107415768</name>
</gene>
<feature type="compositionally biased region" description="Basic and acidic residues" evidence="10">
    <location>
        <begin position="163"/>
        <end position="177"/>
    </location>
</feature>
<keyword evidence="5" id="KW-0963">Cytoplasm</keyword>
<keyword evidence="6" id="KW-0132">Cell division</keyword>
<evidence type="ECO:0000313" key="13">
    <source>
        <dbReference type="Proteomes" id="UP001652623"/>
    </source>
</evidence>
<protein>
    <submittedName>
        <fullName evidence="14">Patellin-3</fullName>
    </submittedName>
</protein>
<dbReference type="GeneID" id="107415768"/>
<dbReference type="InterPro" id="IPR036865">
    <property type="entry name" value="CRAL-TRIO_dom_sf"/>
</dbReference>
<dbReference type="SUPFAM" id="SSF52087">
    <property type="entry name" value="CRAL/TRIO domain"/>
    <property type="match status" value="1"/>
</dbReference>
<feature type="compositionally biased region" description="Low complexity" evidence="10">
    <location>
        <begin position="251"/>
        <end position="269"/>
    </location>
</feature>
<evidence type="ECO:0000313" key="14">
    <source>
        <dbReference type="RefSeq" id="XP_048328834.2"/>
    </source>
</evidence>
<organism evidence="13 14">
    <name type="scientific">Ziziphus jujuba</name>
    <name type="common">Chinese jujube</name>
    <name type="synonym">Ziziphus sativa</name>
    <dbReference type="NCBI Taxonomy" id="326968"/>
    <lineage>
        <taxon>Eukaryota</taxon>
        <taxon>Viridiplantae</taxon>
        <taxon>Streptophyta</taxon>
        <taxon>Embryophyta</taxon>
        <taxon>Tracheophyta</taxon>
        <taxon>Spermatophyta</taxon>
        <taxon>Magnoliopsida</taxon>
        <taxon>eudicotyledons</taxon>
        <taxon>Gunneridae</taxon>
        <taxon>Pentapetalae</taxon>
        <taxon>rosids</taxon>
        <taxon>fabids</taxon>
        <taxon>Rosales</taxon>
        <taxon>Rhamnaceae</taxon>
        <taxon>Paliureae</taxon>
        <taxon>Ziziphus</taxon>
    </lineage>
</organism>
<dbReference type="SMART" id="SM00516">
    <property type="entry name" value="SEC14"/>
    <property type="match status" value="1"/>
</dbReference>
<keyword evidence="8" id="KW-0472">Membrane</keyword>
<dbReference type="PRINTS" id="PR00180">
    <property type="entry name" value="CRETINALDHBP"/>
</dbReference>
<feature type="compositionally biased region" description="Basic and acidic residues" evidence="10">
    <location>
        <begin position="114"/>
        <end position="124"/>
    </location>
</feature>
<evidence type="ECO:0000256" key="8">
    <source>
        <dbReference type="ARBA" id="ARBA00023136"/>
    </source>
</evidence>
<feature type="domain" description="GOLD" evidence="12">
    <location>
        <begin position="534"/>
        <end position="635"/>
    </location>
</feature>
<feature type="compositionally biased region" description="Low complexity" evidence="10">
    <location>
        <begin position="66"/>
        <end position="77"/>
    </location>
</feature>
<evidence type="ECO:0000256" key="2">
    <source>
        <dbReference type="ARBA" id="ARBA00004496"/>
    </source>
</evidence>
<evidence type="ECO:0000256" key="4">
    <source>
        <dbReference type="ARBA" id="ARBA00022448"/>
    </source>
</evidence>